<name>A0A318KIV0_9NEIS</name>
<evidence type="ECO:0000313" key="3">
    <source>
        <dbReference type="Proteomes" id="UP000247555"/>
    </source>
</evidence>
<organism evidence="2 3">
    <name type="scientific">Rivihabitans pingtungensis</name>
    <dbReference type="NCBI Taxonomy" id="1054498"/>
    <lineage>
        <taxon>Bacteria</taxon>
        <taxon>Pseudomonadati</taxon>
        <taxon>Pseudomonadota</taxon>
        <taxon>Betaproteobacteria</taxon>
        <taxon>Neisseriales</taxon>
        <taxon>Aquaspirillaceae</taxon>
        <taxon>Rivihabitans</taxon>
    </lineage>
</organism>
<evidence type="ECO:0000313" key="2">
    <source>
        <dbReference type="EMBL" id="PXX78044.1"/>
    </source>
</evidence>
<accession>A0A318KIV0</accession>
<sequence>MLLDMLRFLLGTVSHFFALILLLRFYLQVARAPFKHPLAQFTVTLTNFAVIPIRRLVPSVRGYDSATLLLAWLVTLISTLVLLWLSPFPYNFAAPQSWLALALLATLKVFVLSLYLLMGALVVQAILSWVNPYNPLAPILDSLTRPYLRPFERLRIGAVELGPLVLLLILQMLVGIPLARLEWLLLSQMQMLM</sequence>
<gene>
    <name evidence="2" type="ORF">DFR34_11353</name>
</gene>
<keyword evidence="1" id="KW-1133">Transmembrane helix</keyword>
<dbReference type="EMBL" id="QJKI01000013">
    <property type="protein sequence ID" value="PXX78044.1"/>
    <property type="molecule type" value="Genomic_DNA"/>
</dbReference>
<proteinExistence type="predicted"/>
<reference evidence="2 3" key="1">
    <citation type="submission" date="2018-05" db="EMBL/GenBank/DDBJ databases">
        <title>Genomic Encyclopedia of Type Strains, Phase IV (KMG-IV): sequencing the most valuable type-strain genomes for metagenomic binning, comparative biology and taxonomic classification.</title>
        <authorList>
            <person name="Goeker M."/>
        </authorList>
    </citation>
    <scope>NUCLEOTIDE SEQUENCE [LARGE SCALE GENOMIC DNA]</scope>
    <source>
        <strain evidence="2 3">DSM 29661</strain>
    </source>
</reference>
<feature type="transmembrane region" description="Helical" evidence="1">
    <location>
        <begin position="98"/>
        <end position="127"/>
    </location>
</feature>
<dbReference type="RefSeq" id="WP_110391128.1">
    <property type="nucleotide sequence ID" value="NZ_QJKI01000013.1"/>
</dbReference>
<feature type="transmembrane region" description="Helical" evidence="1">
    <location>
        <begin position="164"/>
        <end position="186"/>
    </location>
</feature>
<keyword evidence="1" id="KW-0472">Membrane</keyword>
<dbReference type="Proteomes" id="UP000247555">
    <property type="component" value="Unassembled WGS sequence"/>
</dbReference>
<keyword evidence="1" id="KW-0812">Transmembrane</keyword>
<dbReference type="OrthoDB" id="9806665at2"/>
<keyword evidence="3" id="KW-1185">Reference proteome</keyword>
<dbReference type="Pfam" id="PF02325">
    <property type="entry name" value="CCB3_YggT"/>
    <property type="match status" value="2"/>
</dbReference>
<evidence type="ECO:0000256" key="1">
    <source>
        <dbReference type="SAM" id="Phobius"/>
    </source>
</evidence>
<protein>
    <submittedName>
        <fullName evidence="2">YggT family protein</fullName>
    </submittedName>
</protein>
<feature type="transmembrane region" description="Helical" evidence="1">
    <location>
        <begin position="69"/>
        <end position="86"/>
    </location>
</feature>
<dbReference type="AlphaFoldDB" id="A0A318KIV0"/>
<dbReference type="InterPro" id="IPR003425">
    <property type="entry name" value="CCB3/YggT"/>
</dbReference>
<feature type="transmembrane region" description="Helical" evidence="1">
    <location>
        <begin position="6"/>
        <end position="26"/>
    </location>
</feature>
<dbReference type="GO" id="GO:0016020">
    <property type="term" value="C:membrane"/>
    <property type="evidence" value="ECO:0007669"/>
    <property type="project" value="InterPro"/>
</dbReference>
<comment type="caution">
    <text evidence="2">The sequence shown here is derived from an EMBL/GenBank/DDBJ whole genome shotgun (WGS) entry which is preliminary data.</text>
</comment>